<organism evidence="2 3">
    <name type="scientific">Carnegiea gigantea</name>
    <dbReference type="NCBI Taxonomy" id="171969"/>
    <lineage>
        <taxon>Eukaryota</taxon>
        <taxon>Viridiplantae</taxon>
        <taxon>Streptophyta</taxon>
        <taxon>Embryophyta</taxon>
        <taxon>Tracheophyta</taxon>
        <taxon>Spermatophyta</taxon>
        <taxon>Magnoliopsida</taxon>
        <taxon>eudicotyledons</taxon>
        <taxon>Gunneridae</taxon>
        <taxon>Pentapetalae</taxon>
        <taxon>Caryophyllales</taxon>
        <taxon>Cactineae</taxon>
        <taxon>Cactaceae</taxon>
        <taxon>Cactoideae</taxon>
        <taxon>Echinocereeae</taxon>
        <taxon>Carnegiea</taxon>
    </lineage>
</organism>
<accession>A0A9Q1GKT2</accession>
<evidence type="ECO:0000256" key="1">
    <source>
        <dbReference type="SAM" id="MobiDB-lite"/>
    </source>
</evidence>
<reference evidence="2" key="1">
    <citation type="submission" date="2022-04" db="EMBL/GenBank/DDBJ databases">
        <title>Carnegiea gigantea Genome sequencing and assembly v2.</title>
        <authorList>
            <person name="Copetti D."/>
            <person name="Sanderson M.J."/>
            <person name="Burquez A."/>
            <person name="Wojciechowski M.F."/>
        </authorList>
    </citation>
    <scope>NUCLEOTIDE SEQUENCE</scope>
    <source>
        <strain evidence="2">SGP5-SGP5p</strain>
        <tissue evidence="2">Aerial part</tissue>
    </source>
</reference>
<evidence type="ECO:0000313" key="3">
    <source>
        <dbReference type="Proteomes" id="UP001153076"/>
    </source>
</evidence>
<name>A0A9Q1GKT2_9CARY</name>
<feature type="compositionally biased region" description="Basic and acidic residues" evidence="1">
    <location>
        <begin position="114"/>
        <end position="126"/>
    </location>
</feature>
<feature type="compositionally biased region" description="Acidic residues" evidence="1">
    <location>
        <begin position="91"/>
        <end position="100"/>
    </location>
</feature>
<comment type="caution">
    <text evidence="2">The sequence shown here is derived from an EMBL/GenBank/DDBJ whole genome shotgun (WGS) entry which is preliminary data.</text>
</comment>
<proteinExistence type="predicted"/>
<evidence type="ECO:0000313" key="2">
    <source>
        <dbReference type="EMBL" id="KAJ8422410.1"/>
    </source>
</evidence>
<dbReference type="EMBL" id="JAKOGI010002261">
    <property type="protein sequence ID" value="KAJ8422410.1"/>
    <property type="molecule type" value="Genomic_DNA"/>
</dbReference>
<feature type="region of interest" description="Disordered" evidence="1">
    <location>
        <begin position="1"/>
        <end position="29"/>
    </location>
</feature>
<protein>
    <submittedName>
        <fullName evidence="2">Uncharacterized protein</fullName>
    </submittedName>
</protein>
<feature type="compositionally biased region" description="Low complexity" evidence="1">
    <location>
        <begin position="11"/>
        <end position="25"/>
    </location>
</feature>
<gene>
    <name evidence="2" type="ORF">Cgig2_013230</name>
</gene>
<feature type="region of interest" description="Disordered" evidence="1">
    <location>
        <begin position="68"/>
        <end position="126"/>
    </location>
</feature>
<dbReference type="OrthoDB" id="1939467at2759"/>
<keyword evidence="3" id="KW-1185">Reference proteome</keyword>
<sequence>MDTSSRSEYMVGSSGCRGSSGGSESLEVESEFVEELEVRSRRRGKRTIVVPEVEVLWRSFEEANLIDSSGSDFEGEADSRGDSSMSVSLVEDSDMSEDGWENGRRRGGGQGEGKCTEGEDSGRWHNDKKVVPRGRCTLEGVVSLNERMTVYQREAVMGSVLKPILEYRCFDTKRNLALALVKARVPRSKAFKLVDWLVPFSVFDVALLTGLAATGERVEFDDDSVMTKFGNIVRVRLQEPEQEELRRKVGEVRKDTHVYKNFIALIVYSCEQNAGEEQL</sequence>
<dbReference type="AlphaFoldDB" id="A0A9Q1GKT2"/>
<dbReference type="Proteomes" id="UP001153076">
    <property type="component" value="Unassembled WGS sequence"/>
</dbReference>